<protein>
    <recommendedName>
        <fullName evidence="8">RNA polymerase Rpb1 domain-containing protein</fullName>
    </recommendedName>
</protein>
<dbReference type="InterPro" id="IPR045120">
    <property type="entry name" value="Suco/Slp1-like"/>
</dbReference>
<feature type="coiled-coil region" evidence="5">
    <location>
        <begin position="473"/>
        <end position="536"/>
    </location>
</feature>
<evidence type="ECO:0000313" key="10">
    <source>
        <dbReference type="Proteomes" id="UP000759131"/>
    </source>
</evidence>
<sequence>MPLLPNLPVAVELQSLPTLKPSDKALKERFKFDVTNEHYLRKIFTEEVVQEVLGNSSSLSELELEWDRLKADREILRTIFPTSDPRIHMPCNLNRMIWNAQKIFHVNLRGQTDLSPLKVIDSVEGLVKRLTIVKGEDRLSVQANQNATLLFRTLLRSTLCTRKITEQDRLSSEAFDWLIGEIETRFQQSQVQPGEMVGPLAAQSLGEPATQMTLNTFHYAGVSAKNVTLGIDNWIGSTGLFQCNAEQTNAGLTGNNDSINVESSLVAENFGSIVPTKPIMDDWAAAPVSNAIDSSVPSFNSASIVDTGATFARSTPSSTSVMASHVLSSDGNDVQQLSTDDAAKGEPTIQTLSNDSSSSESSKFPPVTAEDILPIVSTNNETNGGSDETVNNITTGEGSVATSGPQMNGQQAVATNGQNTAPVNGQPLNGNNNVNGYISNGATIGQTKESVVIRLSNRIKALEVNLSLSSQYLEQLSQRYRKQMEEMQKAFNITISKLNDTNIRAAERDLKQQESIAALETKLNTLSAEMAALIRDREDLNWHYIEVHIALMMVEVIIVIVFLVMFGHRLSQRIHFAAQTHQIPANGSVVGAAILPAALLSPNKRTHPYGSPCHLPTKTLKIEDENKPPEVLANNKSATNAQRKIRKKKRKAQSLNAAIPISQSLESPALLLNSDPLKCIQFESASKDPLILKSQSTPALTTGNASVTTSKPSNGEPFGAGLTNGACSSCHSSTSGVSSNSTLSTNILKTNYLSLNSSPKNEIKMKRTESTSSCGKKSFISRNKGFDNKTTNSLTLSLKKLLKFDRKVN</sequence>
<evidence type="ECO:0000256" key="4">
    <source>
        <dbReference type="ARBA" id="ARBA00023136"/>
    </source>
</evidence>
<evidence type="ECO:0000256" key="1">
    <source>
        <dbReference type="ARBA" id="ARBA00004370"/>
    </source>
</evidence>
<evidence type="ECO:0000256" key="7">
    <source>
        <dbReference type="SAM" id="Phobius"/>
    </source>
</evidence>
<comment type="subcellular location">
    <subcellularLocation>
        <location evidence="1">Membrane</location>
    </subcellularLocation>
</comment>
<dbReference type="OrthoDB" id="270392at2759"/>
<dbReference type="GO" id="GO:0016020">
    <property type="term" value="C:membrane"/>
    <property type="evidence" value="ECO:0007669"/>
    <property type="project" value="UniProtKB-SubCell"/>
</dbReference>
<keyword evidence="4 7" id="KW-0472">Membrane</keyword>
<evidence type="ECO:0000256" key="3">
    <source>
        <dbReference type="ARBA" id="ARBA00022989"/>
    </source>
</evidence>
<evidence type="ECO:0000256" key="2">
    <source>
        <dbReference type="ARBA" id="ARBA00022692"/>
    </source>
</evidence>
<feature type="compositionally biased region" description="Low complexity" evidence="6">
    <location>
        <begin position="353"/>
        <end position="362"/>
    </location>
</feature>
<dbReference type="Proteomes" id="UP000759131">
    <property type="component" value="Unassembled WGS sequence"/>
</dbReference>
<dbReference type="InterPro" id="IPR007075">
    <property type="entry name" value="RNA_pol_Rpb1_6"/>
</dbReference>
<feature type="compositionally biased region" description="Polar residues" evidence="6">
    <location>
        <begin position="376"/>
        <end position="423"/>
    </location>
</feature>
<feature type="region of interest" description="Disordered" evidence="6">
    <location>
        <begin position="328"/>
        <end position="426"/>
    </location>
</feature>
<dbReference type="GO" id="GO:0034975">
    <property type="term" value="P:protein folding in endoplasmic reticulum"/>
    <property type="evidence" value="ECO:0007669"/>
    <property type="project" value="TreeGrafter"/>
</dbReference>
<organism evidence="9">
    <name type="scientific">Medioppia subpectinata</name>
    <dbReference type="NCBI Taxonomy" id="1979941"/>
    <lineage>
        <taxon>Eukaryota</taxon>
        <taxon>Metazoa</taxon>
        <taxon>Ecdysozoa</taxon>
        <taxon>Arthropoda</taxon>
        <taxon>Chelicerata</taxon>
        <taxon>Arachnida</taxon>
        <taxon>Acari</taxon>
        <taxon>Acariformes</taxon>
        <taxon>Sarcoptiformes</taxon>
        <taxon>Oribatida</taxon>
        <taxon>Brachypylina</taxon>
        <taxon>Oppioidea</taxon>
        <taxon>Oppiidae</taxon>
        <taxon>Medioppia</taxon>
    </lineage>
</organism>
<dbReference type="GO" id="GO:0003899">
    <property type="term" value="F:DNA-directed RNA polymerase activity"/>
    <property type="evidence" value="ECO:0007669"/>
    <property type="project" value="UniProtKB-EC"/>
</dbReference>
<keyword evidence="3 7" id="KW-1133">Transmembrane helix</keyword>
<dbReference type="EMBL" id="OC864397">
    <property type="protein sequence ID" value="CAD7631675.1"/>
    <property type="molecule type" value="Genomic_DNA"/>
</dbReference>
<dbReference type="EMBL" id="CAJPIZ010009822">
    <property type="protein sequence ID" value="CAG2112105.1"/>
    <property type="molecule type" value="Genomic_DNA"/>
</dbReference>
<dbReference type="GO" id="GO:0003677">
    <property type="term" value="F:DNA binding"/>
    <property type="evidence" value="ECO:0007669"/>
    <property type="project" value="InterPro"/>
</dbReference>
<dbReference type="PANTHER" id="PTHR12953">
    <property type="entry name" value="MEMBRANE PROTEIN CH1 RELATED"/>
    <property type="match status" value="1"/>
</dbReference>
<accession>A0A7R9KYV6</accession>
<evidence type="ECO:0000313" key="9">
    <source>
        <dbReference type="EMBL" id="CAD7631675.1"/>
    </source>
</evidence>
<dbReference type="GO" id="GO:0006351">
    <property type="term" value="P:DNA-templated transcription"/>
    <property type="evidence" value="ECO:0007669"/>
    <property type="project" value="InterPro"/>
</dbReference>
<feature type="domain" description="RNA polymerase Rpb1" evidence="8">
    <location>
        <begin position="10"/>
        <end position="189"/>
    </location>
</feature>
<keyword evidence="2 7" id="KW-0812">Transmembrane</keyword>
<keyword evidence="5" id="KW-0175">Coiled coil</keyword>
<dbReference type="SUPFAM" id="SSF64484">
    <property type="entry name" value="beta and beta-prime subunits of DNA dependent RNA-polymerase"/>
    <property type="match status" value="1"/>
</dbReference>
<proteinExistence type="predicted"/>
<keyword evidence="10" id="KW-1185">Reference proteome</keyword>
<dbReference type="AlphaFoldDB" id="A0A7R9KYV6"/>
<reference evidence="9" key="1">
    <citation type="submission" date="2020-11" db="EMBL/GenBank/DDBJ databases">
        <authorList>
            <person name="Tran Van P."/>
        </authorList>
    </citation>
    <scope>NUCLEOTIDE SEQUENCE</scope>
</reference>
<feature type="transmembrane region" description="Helical" evidence="7">
    <location>
        <begin position="547"/>
        <end position="566"/>
    </location>
</feature>
<dbReference type="GO" id="GO:0005737">
    <property type="term" value="C:cytoplasm"/>
    <property type="evidence" value="ECO:0007669"/>
    <property type="project" value="TreeGrafter"/>
</dbReference>
<name>A0A7R9KYV6_9ACAR</name>
<evidence type="ECO:0000259" key="8">
    <source>
        <dbReference type="Pfam" id="PF04992"/>
    </source>
</evidence>
<gene>
    <name evidence="9" type="ORF">OSB1V03_LOCUS12084</name>
</gene>
<evidence type="ECO:0000256" key="5">
    <source>
        <dbReference type="SAM" id="Coils"/>
    </source>
</evidence>
<dbReference type="PANTHER" id="PTHR12953:SF0">
    <property type="entry name" value="SUN DOMAIN-CONTAINING OSSIFICATION FACTOR"/>
    <property type="match status" value="1"/>
</dbReference>
<feature type="compositionally biased region" description="Polar residues" evidence="6">
    <location>
        <begin position="328"/>
        <end position="339"/>
    </location>
</feature>
<evidence type="ECO:0000256" key="6">
    <source>
        <dbReference type="SAM" id="MobiDB-lite"/>
    </source>
</evidence>
<dbReference type="Pfam" id="PF04992">
    <property type="entry name" value="RNA_pol_Rpb1_6"/>
    <property type="match status" value="1"/>
</dbReference>